<gene>
    <name evidence="1" type="ORF">ASPCAL09339</name>
</gene>
<evidence type="ECO:0000313" key="1">
    <source>
        <dbReference type="EMBL" id="CEN62707.1"/>
    </source>
</evidence>
<keyword evidence="2" id="KW-1185">Reference proteome</keyword>
<dbReference type="EMBL" id="CDMC01000007">
    <property type="protein sequence ID" value="CEN62707.1"/>
    <property type="molecule type" value="Genomic_DNA"/>
</dbReference>
<accession>A0A0U5GYR4</accession>
<dbReference type="OrthoDB" id="4243133at2759"/>
<reference evidence="2" key="1">
    <citation type="journal article" date="2016" name="Genome Announc.">
        <title>Draft genome sequences of fungus Aspergillus calidoustus.</title>
        <authorList>
            <person name="Horn F."/>
            <person name="Linde J."/>
            <person name="Mattern D.J."/>
            <person name="Walther G."/>
            <person name="Guthke R."/>
            <person name="Scherlach K."/>
            <person name="Martin K."/>
            <person name="Brakhage A.A."/>
            <person name="Petzke L."/>
            <person name="Valiante V."/>
        </authorList>
    </citation>
    <scope>NUCLEOTIDE SEQUENCE [LARGE SCALE GENOMIC DNA]</scope>
    <source>
        <strain evidence="2">SF006504</strain>
    </source>
</reference>
<evidence type="ECO:0000313" key="2">
    <source>
        <dbReference type="Proteomes" id="UP000054771"/>
    </source>
</evidence>
<protein>
    <submittedName>
        <fullName evidence="1">Uncharacterized protein</fullName>
    </submittedName>
</protein>
<name>A0A0U5GYR4_ASPCI</name>
<sequence length="263" mass="29528">MTYQPMSDRLLIQSSLTTLWETEAAQGPHPWKPMSNIIILDQDLSNFDVMVSGPYCSMSLPVEELNCTSVVYGSILGNPKKSLLLGELERGSRLRFCVQELSLKQNEGSRDRDEDAAEQWPIHLDGWWVSDNHQPVSLRWTDVKRGDDLYEDTLLDALREVHSCVIQGANKCGERSNSTIEGVVILNSYCDTSLMKTAITEAVGNHVEIFGATSGGDLTYVARLGARYALKKRDRAVQDVKYACEQADRDREAELRHLIHGEL</sequence>
<organism evidence="1 2">
    <name type="scientific">Aspergillus calidoustus</name>
    <dbReference type="NCBI Taxonomy" id="454130"/>
    <lineage>
        <taxon>Eukaryota</taxon>
        <taxon>Fungi</taxon>
        <taxon>Dikarya</taxon>
        <taxon>Ascomycota</taxon>
        <taxon>Pezizomycotina</taxon>
        <taxon>Eurotiomycetes</taxon>
        <taxon>Eurotiomycetidae</taxon>
        <taxon>Eurotiales</taxon>
        <taxon>Aspergillaceae</taxon>
        <taxon>Aspergillus</taxon>
        <taxon>Aspergillus subgen. Nidulantes</taxon>
    </lineage>
</organism>
<dbReference type="AlphaFoldDB" id="A0A0U5GYR4"/>
<proteinExistence type="predicted"/>
<dbReference type="Proteomes" id="UP000054771">
    <property type="component" value="Unassembled WGS sequence"/>
</dbReference>